<sequence>MAASGLDHHLNNNRNVDAKRLSNVIKRTSVDNSQNDDSKILSIVDKELLSKHIGKWRRLNNGAGNSKWILIQSDPKPTDIIQGLLGNCWLLSALALVVQHENLLSNVIRTSSMEFDQNAHCHIRLFRNGRWHTVIVDDWLPCDHNGHLVFSESKRNQLFVPLIEKAMAKLLGGYHRLIGGHTSLGLTSLTGYPCQIFSLPSIIDYPALNEADSLSIMEFWIKILSFNSAGFLMTVSCGRNRNEQQQEQYKQLGLLLNHAYSILDTVSIGNLRLVKLRNPWGTIVWKGDWCEQSTLWTKKLSIRLKTKGCSEDGIFWISFIDLCRYFQDLVVCKILPHWYQYSFDCDFALSFEDHIGHVFEISVETDQIFTHSQVMCTFYHDAKSESNDSPTILILIYELRANQTSHVLGKFISSSVGTMHSSITCEAELQQGRRYLLAAFAFNENLTIDSNVLRIYSSRPLRFKKFEPNSALRGDLIIHYVLACGQQYEKGSIITYHLNRKFPGLISLVENRHKRHWIQVSMKAKWKHKSSSKIDQDESFRNDDHHHVLEGRPISSTPKFVNDCRSSDQIQSLQMSRHPDSIMWTTSRGSLQTDDLIPPGHCQLINMIVDCRPIIHNDDKHIAIAMNFKFRSLCFDGSKFADYFSKSSLLIHKVTETFVNRYKIVGKFSGKQTLGLFEPNKNRPFPLQFLSFTSVNNNHKFHYKRPENLFCQIVIQRLLHSSSLTMSSTSKSSEYIYTNDTPVVLLEATSAFEALTASEKKYAHYLSKASWFGSLAVLFQTSPESPLIFALFQRIFATEPIDQLKSVAMDKCEFNEEEWRSFLVYVAAFYSNMGNYRSFGDSKFVPNLSKNKFERLIKSSQAYQKDSKFIDNIWNNLGDAIFSLNHNELTLGFEPNGTTTYWSKNMTENDEKIVKKFLTMNDIEAYNTRAFKDPKTGEYVIRFASIRSTSDPEERDYIDKIKSLEMDGHSFRLERGDYSTILSLMNKNLQKACDSAQNQTERMMIEEYIRHFRSGCLDSHKQGSRYWIKDKKPIVETYIGFIETYRDPAGQRAEFEGFVAMVNKEMSKKFTSLVDNASKFLPLLPWPKEFEMDKFLQPDFTSLDILTFAGSGVPAGINIPNYSEIKQNEGFKNVSLGNVITASLKASKPNFLSENDAELLEKYRIPSFEVIVGLHELLGHGSGKLLQADKDGKLNFDPNKAINPLTGKPVDKWYQAGESYDGKFGSFSSAYEECRAECVGLYLSLNVDVLSIFGFVDQQEARKVVYAAWLEMVQKGIESLKMYNPTVKKWLQAHSQARYVITRVLLESAKDIVSIDQIEQSPIDGKPDLLIKFTNDHQLIETKGRKAIGDFLLKLQIYRSTGDNESAQKMFDYYSAVNNQLEYPYLRFRDIAIDRKKPRRLLVASSTQIDSDNVALKSFESSHEGMINSFQEHFANDQVDIEKILIDLWEKDRIYFN</sequence>
<feature type="active site" evidence="21 22">
    <location>
        <position position="258"/>
    </location>
</feature>
<keyword evidence="10" id="KW-0597">Phosphoprotein</keyword>
<comment type="similarity">
    <text evidence="5">Belongs to the peptidase M49 family.</text>
</comment>
<feature type="domain" description="Calpain catalytic" evidence="23">
    <location>
        <begin position="55"/>
        <end position="335"/>
    </location>
</feature>
<dbReference type="PRINTS" id="PR00704">
    <property type="entry name" value="CALPAIN"/>
</dbReference>
<dbReference type="GO" id="GO:0006508">
    <property type="term" value="P:proteolysis"/>
    <property type="evidence" value="ECO:0007669"/>
    <property type="project" value="UniProtKB-KW"/>
</dbReference>
<dbReference type="EMBL" id="SDOV01000005">
    <property type="protein sequence ID" value="KAH7641029.1"/>
    <property type="molecule type" value="Genomic_DNA"/>
</dbReference>
<gene>
    <name evidence="24" type="ORF">HUG17_8498</name>
</gene>
<keyword evidence="13" id="KW-0677">Repeat</keyword>
<dbReference type="Proteomes" id="UP000828236">
    <property type="component" value="Unassembled WGS sequence"/>
</dbReference>
<keyword evidence="11 22" id="KW-0645">Protease</keyword>
<dbReference type="SMART" id="SM00230">
    <property type="entry name" value="CysPc"/>
    <property type="match status" value="1"/>
</dbReference>
<evidence type="ECO:0000256" key="9">
    <source>
        <dbReference type="ARBA" id="ARBA00022490"/>
    </source>
</evidence>
<evidence type="ECO:0000256" key="8">
    <source>
        <dbReference type="ARBA" id="ARBA00022438"/>
    </source>
</evidence>
<dbReference type="EC" id="3.4.14.4" evidence="6"/>
<dbReference type="InterPro" id="IPR001300">
    <property type="entry name" value="Peptidase_C2_calpain_cat"/>
</dbReference>
<dbReference type="PROSITE" id="PS50203">
    <property type="entry name" value="CALPAIN_CAT"/>
    <property type="match status" value="1"/>
</dbReference>
<evidence type="ECO:0000313" key="24">
    <source>
        <dbReference type="EMBL" id="KAH7641029.1"/>
    </source>
</evidence>
<evidence type="ECO:0000256" key="15">
    <source>
        <dbReference type="ARBA" id="ARBA00022801"/>
    </source>
</evidence>
<keyword evidence="16 22" id="KW-0788">Thiol protease</keyword>
<evidence type="ECO:0000256" key="7">
    <source>
        <dbReference type="ARBA" id="ARBA00014713"/>
    </source>
</evidence>
<dbReference type="InterPro" id="IPR022684">
    <property type="entry name" value="Calpain_cysteine_protease"/>
</dbReference>
<keyword evidence="8" id="KW-0031">Aminopeptidase</keyword>
<keyword evidence="12" id="KW-0479">Metal-binding</keyword>
<feature type="active site" evidence="21 22">
    <location>
        <position position="88"/>
    </location>
</feature>
<dbReference type="FunFam" id="3.30.540.30:FF:000008">
    <property type="entry name" value="Dipeptidyl peptidase 3"/>
    <property type="match status" value="1"/>
</dbReference>
<evidence type="ECO:0000259" key="23">
    <source>
        <dbReference type="PROSITE" id="PS50203"/>
    </source>
</evidence>
<dbReference type="InterPro" id="IPR038765">
    <property type="entry name" value="Papain-like_cys_pep_sf"/>
</dbReference>
<evidence type="ECO:0000256" key="17">
    <source>
        <dbReference type="ARBA" id="ARBA00022833"/>
    </source>
</evidence>
<dbReference type="GO" id="GO:0008239">
    <property type="term" value="F:dipeptidyl-peptidase activity"/>
    <property type="evidence" value="ECO:0007669"/>
    <property type="project" value="UniProtKB-EC"/>
</dbReference>
<dbReference type="Gene3D" id="3.30.540.30">
    <property type="match status" value="3"/>
</dbReference>
<dbReference type="SUPFAM" id="SSF54001">
    <property type="entry name" value="Cysteine proteinases"/>
    <property type="match status" value="1"/>
</dbReference>
<organism evidence="24">
    <name type="scientific">Dermatophagoides farinae</name>
    <name type="common">American house dust mite</name>
    <dbReference type="NCBI Taxonomy" id="6954"/>
    <lineage>
        <taxon>Eukaryota</taxon>
        <taxon>Metazoa</taxon>
        <taxon>Ecdysozoa</taxon>
        <taxon>Arthropoda</taxon>
        <taxon>Chelicerata</taxon>
        <taxon>Arachnida</taxon>
        <taxon>Acari</taxon>
        <taxon>Acariformes</taxon>
        <taxon>Sarcoptiformes</taxon>
        <taxon>Astigmata</taxon>
        <taxon>Psoroptidia</taxon>
        <taxon>Analgoidea</taxon>
        <taxon>Pyroglyphidae</taxon>
        <taxon>Dermatophagoidinae</taxon>
        <taxon>Dermatophagoides</taxon>
    </lineage>
</organism>
<keyword evidence="18" id="KW-0482">Metalloprotease</keyword>
<dbReference type="PANTHER" id="PTHR23422:SF11">
    <property type="entry name" value="DIPEPTIDYL PEPTIDASE 3"/>
    <property type="match status" value="1"/>
</dbReference>
<protein>
    <recommendedName>
        <fullName evidence="7">Dipeptidyl peptidase 3</fullName>
        <ecNumber evidence="6">3.4.14.4</ecNumber>
    </recommendedName>
    <alternativeName>
        <fullName evidence="19">Dipeptidyl aminopeptidase III</fullName>
    </alternativeName>
    <alternativeName>
        <fullName evidence="20">Dipeptidyl peptidase III</fullName>
    </alternativeName>
</protein>
<keyword evidence="15 22" id="KW-0378">Hydrolase</keyword>
<evidence type="ECO:0000256" key="21">
    <source>
        <dbReference type="PIRSR" id="PIRSR622684-1"/>
    </source>
</evidence>
<evidence type="ECO:0000256" key="4">
    <source>
        <dbReference type="ARBA" id="ARBA00007623"/>
    </source>
</evidence>
<evidence type="ECO:0000256" key="22">
    <source>
        <dbReference type="PROSITE-ProRule" id="PRU00239"/>
    </source>
</evidence>
<keyword evidence="17" id="KW-0862">Zinc</keyword>
<evidence type="ECO:0000256" key="3">
    <source>
        <dbReference type="ARBA" id="ARBA00004496"/>
    </source>
</evidence>
<dbReference type="Pfam" id="PF00648">
    <property type="entry name" value="Peptidase_C2"/>
    <property type="match status" value="1"/>
</dbReference>
<evidence type="ECO:0000256" key="19">
    <source>
        <dbReference type="ARBA" id="ARBA00031288"/>
    </source>
</evidence>
<dbReference type="PROSITE" id="PS00139">
    <property type="entry name" value="THIOL_PROTEASE_CYS"/>
    <property type="match status" value="1"/>
</dbReference>
<proteinExistence type="inferred from homology"/>
<dbReference type="GO" id="GO:0008237">
    <property type="term" value="F:metallopeptidase activity"/>
    <property type="evidence" value="ECO:0007669"/>
    <property type="project" value="UniProtKB-KW"/>
</dbReference>
<comment type="catalytic activity">
    <reaction evidence="1">
        <text>Release of an N-terminal dipeptide from a peptide comprising four or more residues, with broad specificity. Also acts on dipeptidyl 2-naphthylamides.</text>
        <dbReference type="EC" id="3.4.14.4"/>
    </reaction>
</comment>
<evidence type="ECO:0000256" key="11">
    <source>
        <dbReference type="ARBA" id="ARBA00022670"/>
    </source>
</evidence>
<keyword evidence="14" id="KW-0863">Zinc-finger</keyword>
<dbReference type="GO" id="GO:0004198">
    <property type="term" value="F:calcium-dependent cysteine-type endopeptidase activity"/>
    <property type="evidence" value="ECO:0007669"/>
    <property type="project" value="InterPro"/>
</dbReference>
<evidence type="ECO:0000256" key="5">
    <source>
        <dbReference type="ARBA" id="ARBA00010200"/>
    </source>
</evidence>
<keyword evidence="9" id="KW-0963">Cytoplasm</keyword>
<feature type="active site" evidence="21 22">
    <location>
        <position position="278"/>
    </location>
</feature>
<dbReference type="FunFam" id="3.30.540.30:FF:000001">
    <property type="entry name" value="Dipeptidyl peptidase 3"/>
    <property type="match status" value="1"/>
</dbReference>
<evidence type="ECO:0000256" key="14">
    <source>
        <dbReference type="ARBA" id="ARBA00022771"/>
    </source>
</evidence>
<comment type="similarity">
    <text evidence="4">Belongs to the peptidase C2 family.</text>
</comment>
<dbReference type="FunFam" id="3.90.70.10:FF:000010">
    <property type="entry name" value="Calpain 15"/>
    <property type="match status" value="1"/>
</dbReference>
<evidence type="ECO:0000256" key="20">
    <source>
        <dbReference type="ARBA" id="ARBA00032119"/>
    </source>
</evidence>
<evidence type="ECO:0000256" key="18">
    <source>
        <dbReference type="ARBA" id="ARBA00023049"/>
    </source>
</evidence>
<dbReference type="CDD" id="cd00044">
    <property type="entry name" value="CysPc"/>
    <property type="match status" value="1"/>
</dbReference>
<dbReference type="InterPro" id="IPR000169">
    <property type="entry name" value="Pept_cys_AS"/>
</dbReference>
<evidence type="ECO:0000256" key="13">
    <source>
        <dbReference type="ARBA" id="ARBA00022737"/>
    </source>
</evidence>
<name>A0A9D4NZR9_DERFA</name>
<dbReference type="Gene3D" id="3.90.70.10">
    <property type="entry name" value="Cysteine proteinases"/>
    <property type="match status" value="1"/>
</dbReference>
<evidence type="ECO:0000256" key="16">
    <source>
        <dbReference type="ARBA" id="ARBA00022807"/>
    </source>
</evidence>
<evidence type="ECO:0000256" key="1">
    <source>
        <dbReference type="ARBA" id="ARBA00001336"/>
    </source>
</evidence>
<dbReference type="GO" id="GO:0005737">
    <property type="term" value="C:cytoplasm"/>
    <property type="evidence" value="ECO:0007669"/>
    <property type="project" value="UniProtKB-SubCell"/>
</dbReference>
<dbReference type="FunFam" id="3.30.540.30:FF:000002">
    <property type="entry name" value="Dipeptidyl peptidase 3"/>
    <property type="match status" value="1"/>
</dbReference>
<dbReference type="GO" id="GO:0004177">
    <property type="term" value="F:aminopeptidase activity"/>
    <property type="evidence" value="ECO:0007669"/>
    <property type="project" value="UniProtKB-KW"/>
</dbReference>
<dbReference type="Pfam" id="PF03571">
    <property type="entry name" value="Peptidase_M49"/>
    <property type="match status" value="1"/>
</dbReference>
<accession>A0A9D4NZR9</accession>
<comment type="cofactor">
    <cofactor evidence="2">
        <name>Zn(2+)</name>
        <dbReference type="ChEBI" id="CHEBI:29105"/>
    </cofactor>
</comment>
<evidence type="ECO:0000256" key="6">
    <source>
        <dbReference type="ARBA" id="ARBA00012063"/>
    </source>
</evidence>
<reference evidence="24" key="1">
    <citation type="submission" date="2020-06" db="EMBL/GenBank/DDBJ databases">
        <authorList>
            <person name="Ji K."/>
            <person name="Li J."/>
        </authorList>
    </citation>
    <scope>NUCLEOTIDE SEQUENCE</scope>
    <source>
        <strain evidence="24">JKM2019</strain>
        <tissue evidence="24">Whole body</tissue>
    </source>
</reference>
<dbReference type="InterPro" id="IPR039461">
    <property type="entry name" value="Peptidase_M49"/>
</dbReference>
<comment type="caution">
    <text evidence="24">The sequence shown here is derived from an EMBL/GenBank/DDBJ whole genome shotgun (WGS) entry which is preliminary data.</text>
</comment>
<dbReference type="GO" id="GO:0008270">
    <property type="term" value="F:zinc ion binding"/>
    <property type="evidence" value="ECO:0007669"/>
    <property type="project" value="UniProtKB-KW"/>
</dbReference>
<evidence type="ECO:0000256" key="2">
    <source>
        <dbReference type="ARBA" id="ARBA00001947"/>
    </source>
</evidence>
<evidence type="ECO:0000256" key="10">
    <source>
        <dbReference type="ARBA" id="ARBA00022553"/>
    </source>
</evidence>
<evidence type="ECO:0000256" key="12">
    <source>
        <dbReference type="ARBA" id="ARBA00022723"/>
    </source>
</evidence>
<comment type="subcellular location">
    <subcellularLocation>
        <location evidence="3">Cytoplasm</location>
    </subcellularLocation>
</comment>
<reference evidence="24" key="2">
    <citation type="journal article" date="2021" name="World Allergy Organ. J.">
        <title>Chromosome-level assembly of Dermatophagoides farinae genome and transcriptome reveals two novel allergens Der f 37 and Der f 39.</title>
        <authorList>
            <person name="Chen J."/>
            <person name="Cai Z."/>
            <person name="Fan D."/>
            <person name="Hu J."/>
            <person name="Hou Y."/>
            <person name="He Y."/>
            <person name="Zhang Z."/>
            <person name="Zhao Z."/>
            <person name="Gao P."/>
            <person name="Hu W."/>
            <person name="Sun J."/>
            <person name="Li J."/>
            <person name="Ji K."/>
        </authorList>
    </citation>
    <scope>NUCLEOTIDE SEQUENCE</scope>
    <source>
        <strain evidence="24">JKM2019</strain>
    </source>
</reference>
<dbReference type="PANTHER" id="PTHR23422">
    <property type="entry name" value="DIPEPTIDYL PEPTIDASE III-RELATED"/>
    <property type="match status" value="1"/>
</dbReference>